<dbReference type="Proteomes" id="UP000576225">
    <property type="component" value="Unassembled WGS sequence"/>
</dbReference>
<dbReference type="SUPFAM" id="SSF52279">
    <property type="entry name" value="Beta-D-glucan exohydrolase, C-terminal domain"/>
    <property type="match status" value="1"/>
</dbReference>
<evidence type="ECO:0000256" key="3">
    <source>
        <dbReference type="ARBA" id="ARBA00023277"/>
    </source>
</evidence>
<dbReference type="Pfam" id="PF00933">
    <property type="entry name" value="Glyco_hydro_3"/>
    <property type="match status" value="1"/>
</dbReference>
<evidence type="ECO:0000256" key="5">
    <source>
        <dbReference type="SAM" id="MobiDB-lite"/>
    </source>
</evidence>
<dbReference type="EMBL" id="JABAEW010000087">
    <property type="protein sequence ID" value="NMD89211.1"/>
    <property type="molecule type" value="Genomic_DNA"/>
</dbReference>
<dbReference type="Pfam" id="PF01915">
    <property type="entry name" value="Glyco_hydro_3_C"/>
    <property type="match status" value="1"/>
</dbReference>
<evidence type="ECO:0000313" key="8">
    <source>
        <dbReference type="Proteomes" id="UP000576225"/>
    </source>
</evidence>
<evidence type="ECO:0000259" key="6">
    <source>
        <dbReference type="SMART" id="SM01217"/>
    </source>
</evidence>
<dbReference type="PANTHER" id="PTHR42715">
    <property type="entry name" value="BETA-GLUCOSIDASE"/>
    <property type="match status" value="1"/>
</dbReference>
<feature type="domain" description="Fibronectin type III-like" evidence="6">
    <location>
        <begin position="326"/>
        <end position="403"/>
    </location>
</feature>
<feature type="region of interest" description="Disordered" evidence="5">
    <location>
        <begin position="93"/>
        <end position="130"/>
    </location>
</feature>
<dbReference type="SUPFAM" id="SSF51445">
    <property type="entry name" value="(Trans)glycosidases"/>
    <property type="match status" value="1"/>
</dbReference>
<organism evidence="7 8">
    <name type="scientific">Victivallis vadensis</name>
    <dbReference type="NCBI Taxonomy" id="172901"/>
    <lineage>
        <taxon>Bacteria</taxon>
        <taxon>Pseudomonadati</taxon>
        <taxon>Lentisphaerota</taxon>
        <taxon>Lentisphaeria</taxon>
        <taxon>Victivallales</taxon>
        <taxon>Victivallaceae</taxon>
        <taxon>Victivallis</taxon>
    </lineage>
</organism>
<proteinExistence type="inferred from homology"/>
<dbReference type="PROSITE" id="PS00775">
    <property type="entry name" value="GLYCOSYL_HYDROL_F3"/>
    <property type="match status" value="1"/>
</dbReference>
<dbReference type="Gene3D" id="3.40.50.1700">
    <property type="entry name" value="Glycoside hydrolase family 3 C-terminal domain"/>
    <property type="match status" value="1"/>
</dbReference>
<dbReference type="InterPro" id="IPR036881">
    <property type="entry name" value="Glyco_hydro_3_C_sf"/>
</dbReference>
<dbReference type="GO" id="GO:0004553">
    <property type="term" value="F:hydrolase activity, hydrolyzing O-glycosyl compounds"/>
    <property type="evidence" value="ECO:0007669"/>
    <property type="project" value="InterPro"/>
</dbReference>
<accession>A0A848B226</accession>
<evidence type="ECO:0000256" key="1">
    <source>
        <dbReference type="ARBA" id="ARBA00005336"/>
    </source>
</evidence>
<comment type="similarity">
    <text evidence="1 4">Belongs to the glycosyl hydrolase 3 family.</text>
</comment>
<evidence type="ECO:0000313" key="7">
    <source>
        <dbReference type="EMBL" id="NMD89211.1"/>
    </source>
</evidence>
<dbReference type="InterPro" id="IPR017853">
    <property type="entry name" value="GH"/>
</dbReference>
<sequence>MMSEYRFDENAAISGSLAAEGMILLENHDALLPLKHGTRIALFGDGQMKFSMCGMGSGSVLTAYRIDFIQGLLEAEKEGKIHLDHEVLENYRNPTSAAPQNGADCLAETAGTDSSSAPEERSAFPDESPEFISDAAGRNDVAVFVISRNAGEGHDRYDAAGDYRLSESENALLRTLIDSAFEKILVVVNSGGLIDLSWFARSEKLKGLLLTWQPGMQGGRALAKILCGEVNPSGRLTDTIAKSYSDYPSAGTFRNHNFEMVYEEDIFVGYRYFETIPGAGDKVLYPFGYGLSYTTFSIENQSFRHDGKLIRCTVEVTNTGKLPGREVVQLYSSRSAGGLEYPARELRAFAKTRLLAPGESQSVEMQFDFHDLAAFDDTGVSGAPKGSFVLEKGVFTFHVGTHIRNTRCIGRYELAETVILSSPGLLLQNGLPRRLHADGSWETAPYSATSAEEELPWEEERVKPAKPILLDEVASGRYSLEQFISQLSRRELLHLSHGQDAFTTGATGGIGNLRRYGVPNPQTADGPAGVRRQVPSTGFPCGTLLASTWDTELQYRMGEILGNEAAALKVDILLAPALNIHRDPLCGRNFEYFSEDPLLSGCTAANIVNGIQSQNVGATIKHFAVNNREDRRKFTDCVVSERALREIYLRGFEIAVRTGHPWCVMSSYNLVNGRKCSCNYNLLCRILRDEWGFDGLVMTDWVTHAHLWQEILAGNDVKMPGRELDIHKQTDYMDRDFRLIPRRVLERNAANILRVIMKTNRFRDKDFGGFYLLKANTAVCLPAAEMSSVMIGSSNISRCDEPDGGWFHSHLLTIGHGNYSQRLTFNLDAEAAGRYQASFRLAADRPGSSLELCLDNVRVGELKIMPTAPRRSPEEEKADSASARLQSWQTQGEIQFEIPKGKSELSIFFHTAPDNATGINLKHIVLTPIM</sequence>
<keyword evidence="4" id="KW-0326">Glycosidase</keyword>
<dbReference type="InterPro" id="IPR001764">
    <property type="entry name" value="Glyco_hydro_3_N"/>
</dbReference>
<dbReference type="InterPro" id="IPR013783">
    <property type="entry name" value="Ig-like_fold"/>
</dbReference>
<dbReference type="PRINTS" id="PR00133">
    <property type="entry name" value="GLHYDRLASE3"/>
</dbReference>
<dbReference type="Pfam" id="PF14310">
    <property type="entry name" value="Fn3-like"/>
    <property type="match status" value="1"/>
</dbReference>
<dbReference type="Gene3D" id="2.60.40.10">
    <property type="entry name" value="Immunoglobulins"/>
    <property type="match status" value="1"/>
</dbReference>
<gene>
    <name evidence="7" type="ORF">HF882_21730</name>
</gene>
<evidence type="ECO:0000256" key="2">
    <source>
        <dbReference type="ARBA" id="ARBA00022801"/>
    </source>
</evidence>
<dbReference type="PANTHER" id="PTHR42715:SF10">
    <property type="entry name" value="BETA-GLUCOSIDASE"/>
    <property type="match status" value="1"/>
</dbReference>
<dbReference type="InterPro" id="IPR036962">
    <property type="entry name" value="Glyco_hydro_3_N_sf"/>
</dbReference>
<dbReference type="InterPro" id="IPR050288">
    <property type="entry name" value="Cellulose_deg_GH3"/>
</dbReference>
<dbReference type="InterPro" id="IPR002772">
    <property type="entry name" value="Glyco_hydro_3_C"/>
</dbReference>
<keyword evidence="3" id="KW-0119">Carbohydrate metabolism</keyword>
<dbReference type="GO" id="GO:0005975">
    <property type="term" value="P:carbohydrate metabolic process"/>
    <property type="evidence" value="ECO:0007669"/>
    <property type="project" value="InterPro"/>
</dbReference>
<reference evidence="7 8" key="1">
    <citation type="submission" date="2020-04" db="EMBL/GenBank/DDBJ databases">
        <authorList>
            <person name="Hitch T.C.A."/>
            <person name="Wylensek D."/>
            <person name="Clavel T."/>
        </authorList>
    </citation>
    <scope>NUCLEOTIDE SEQUENCE [LARGE SCALE GENOMIC DNA]</scope>
    <source>
        <strain evidence="7 8">COR2-253-APC-1A</strain>
    </source>
</reference>
<protein>
    <submittedName>
        <fullName evidence="7">Beta-glucosidase</fullName>
    </submittedName>
</protein>
<dbReference type="SMART" id="SM01217">
    <property type="entry name" value="Fn3_like"/>
    <property type="match status" value="1"/>
</dbReference>
<dbReference type="Gene3D" id="3.20.20.300">
    <property type="entry name" value="Glycoside hydrolase, family 3, N-terminal domain"/>
    <property type="match status" value="1"/>
</dbReference>
<evidence type="ECO:0000256" key="4">
    <source>
        <dbReference type="RuleBase" id="RU361161"/>
    </source>
</evidence>
<dbReference type="Gene3D" id="2.60.120.260">
    <property type="entry name" value="Galactose-binding domain-like"/>
    <property type="match status" value="1"/>
</dbReference>
<dbReference type="AlphaFoldDB" id="A0A848B226"/>
<comment type="caution">
    <text evidence="7">The sequence shown here is derived from an EMBL/GenBank/DDBJ whole genome shotgun (WGS) entry which is preliminary data.</text>
</comment>
<dbReference type="InterPro" id="IPR026891">
    <property type="entry name" value="Fn3-like"/>
</dbReference>
<dbReference type="InterPro" id="IPR019800">
    <property type="entry name" value="Glyco_hydro_3_AS"/>
</dbReference>
<name>A0A848B226_9BACT</name>
<keyword evidence="2 4" id="KW-0378">Hydrolase</keyword>
<dbReference type="RefSeq" id="WP_168964128.1">
    <property type="nucleotide sequence ID" value="NZ_JABAEW010000087.1"/>
</dbReference>